<proteinExistence type="predicted"/>
<name>A0A8T8E5T2_9EURY</name>
<dbReference type="GeneID" id="62875064"/>
<sequence>MSRFTVTGRVVDYDGFAACETAAVTENESVGCERVLSRLESRCGPKQMQIELEDITQQ</sequence>
<reference evidence="1 2" key="1">
    <citation type="submission" date="2021-01" db="EMBL/GenBank/DDBJ databases">
        <title>Genome Sequence and Methylation Pattern of Haloterrigena salifodinae BOL5-1, An Extremely Halophilic Archaeon from a Bolivian Salt Mine.</title>
        <authorList>
            <person name="DasSarma P."/>
            <person name="Anton B.P."/>
            <person name="DasSarma S.L."/>
            <person name="von Ehrenheim H.A.L."/>
            <person name="Martinez F.L."/>
            <person name="Guzman D."/>
            <person name="Roberts R.J."/>
            <person name="DasSarma S."/>
        </authorList>
    </citation>
    <scope>NUCLEOTIDE SEQUENCE [LARGE SCALE GENOMIC DNA]</scope>
    <source>
        <strain evidence="1 2">BOL5-1</strain>
    </source>
</reference>
<evidence type="ECO:0000313" key="2">
    <source>
        <dbReference type="Proteomes" id="UP000637819"/>
    </source>
</evidence>
<protein>
    <submittedName>
        <fullName evidence="1">Uncharacterized protein</fullName>
    </submittedName>
</protein>
<dbReference type="Proteomes" id="UP000637819">
    <property type="component" value="Chromosome"/>
</dbReference>
<accession>A0A8T8E5T2</accession>
<dbReference type="OrthoDB" id="191241at2157"/>
<keyword evidence="2" id="KW-1185">Reference proteome</keyword>
<gene>
    <name evidence="1" type="ORF">JMJ58_08030</name>
</gene>
<dbReference type="AlphaFoldDB" id="A0A8T8E5T2"/>
<dbReference type="EMBL" id="CP069188">
    <property type="protein sequence ID" value="QRV16802.1"/>
    <property type="molecule type" value="Genomic_DNA"/>
</dbReference>
<dbReference type="KEGG" id="hsal:JMJ58_08030"/>
<evidence type="ECO:0000313" key="1">
    <source>
        <dbReference type="EMBL" id="QRV16802.1"/>
    </source>
</evidence>
<organism evidence="1 2">
    <name type="scientific">Haloterrigena salifodinae</name>
    <dbReference type="NCBI Taxonomy" id="2675099"/>
    <lineage>
        <taxon>Archaea</taxon>
        <taxon>Methanobacteriati</taxon>
        <taxon>Methanobacteriota</taxon>
        <taxon>Stenosarchaea group</taxon>
        <taxon>Halobacteria</taxon>
        <taxon>Halobacteriales</taxon>
        <taxon>Natrialbaceae</taxon>
        <taxon>Haloterrigena</taxon>
    </lineage>
</organism>
<dbReference type="RefSeq" id="WP_164722062.1">
    <property type="nucleotide sequence ID" value="NZ_CP069188.1"/>
</dbReference>